<proteinExistence type="predicted"/>
<evidence type="ECO:0000313" key="2">
    <source>
        <dbReference type="Proteomes" id="UP001234297"/>
    </source>
</evidence>
<protein>
    <submittedName>
        <fullName evidence="1">Uncharacterized protein</fullName>
    </submittedName>
</protein>
<reference evidence="1 2" key="1">
    <citation type="journal article" date="2022" name="Hortic Res">
        <title>A haplotype resolved chromosomal level avocado genome allows analysis of novel avocado genes.</title>
        <authorList>
            <person name="Nath O."/>
            <person name="Fletcher S.J."/>
            <person name="Hayward A."/>
            <person name="Shaw L.M."/>
            <person name="Masouleh A.K."/>
            <person name="Furtado A."/>
            <person name="Henry R.J."/>
            <person name="Mitter N."/>
        </authorList>
    </citation>
    <scope>NUCLEOTIDE SEQUENCE [LARGE SCALE GENOMIC DNA]</scope>
    <source>
        <strain evidence="2">cv. Hass</strain>
    </source>
</reference>
<sequence>MDFSEEWKSMWSVSSVFGAPLLYSGAVARPLGPLFFHPNPGTNLLMSSPSLCHQMPLPPDPYNLRYSIQAFYRSSKLNFVPSHILNFISFDAISSRHCSDDNAFHNTLQILHRSTGDLILFFPTGDNADRIGYVLFSSNRKILISKDGDIFKQRHGLHHHILKFFVIGANAIAPDSSFLPLSSSSNSLTEGFLLACTLYSVHWFTVETTVSHSGDLDMPVLVHLASAEFGIRVQHACWSPHMQGESAVLLDNGELCLFDLDSCSGALKLPMKLRGSRFIVWPNDESGGGDLVSEKGGWLSSEFGWHPRILMVSCSTAVFLVDLRFERGKVTVLAKIEMCDSFRVHSLQTDRFIAFCKAGFNDFFFSVATEHHLLLFDVRQPLTPILQWDHGLDNPRYIHMLKLSELRPSAKDGEFKWASDSGFAILLGSFWNCQFSIFCCGPSLQVSNKSIVSGTSKLCNSLYAWELPSGLSLLGCKCHCGNCLLREDFSKVTLPVGIDWHWVKEMVLGFCIVSEDLSVQSSEGNVVNASETNGLGGFTLIRLTSSGKLETQRYQASWDFVGAKCDEEDTSCFKDSLLNSCDQEDTVYAPYVVAKFDYLFGCLSGNLSNVIAAKLQNSCQNRAKTKCDAINTVYCTQDSRELICNTLKAAGIGQIGSPPKILNVLNGINFPTSIYEIASERIWAGLSLDLLQLAFFTYADIIKGQGKYYVEFLDIPALPNVQLPPFFLRKPSQRGEKWLGKGSRGAGLVGPVLPIQVLLTLQQLERYESSSGSKKEVDGIFGEAEVTHQCNEVTKVVNNLLHSEADSVSLSDDNDKWLASQEMQDKNPFLLYETQAFLNTTLCREKNTDAGYSVKVGTDQMDQESKPQEKNTDAGYSVMVETDHMDQASTPPQAMPEFVFEGKKFTTFISQKQKVATSDVGMEQVGLEMFDDLSPVQLKFDSPAMNFEPEELKIYRCLKRQFSKWQDSFKPFEDFCTSSKLPKGS</sequence>
<keyword evidence="2" id="KW-1185">Reference proteome</keyword>
<gene>
    <name evidence="1" type="ORF">MRB53_004351</name>
</gene>
<organism evidence="1 2">
    <name type="scientific">Persea americana</name>
    <name type="common">Avocado</name>
    <dbReference type="NCBI Taxonomy" id="3435"/>
    <lineage>
        <taxon>Eukaryota</taxon>
        <taxon>Viridiplantae</taxon>
        <taxon>Streptophyta</taxon>
        <taxon>Embryophyta</taxon>
        <taxon>Tracheophyta</taxon>
        <taxon>Spermatophyta</taxon>
        <taxon>Magnoliopsida</taxon>
        <taxon>Magnoliidae</taxon>
        <taxon>Laurales</taxon>
        <taxon>Lauraceae</taxon>
        <taxon>Persea</taxon>
    </lineage>
</organism>
<comment type="caution">
    <text evidence="1">The sequence shown here is derived from an EMBL/GenBank/DDBJ whole genome shotgun (WGS) entry which is preliminary data.</text>
</comment>
<name>A0ACC2MB06_PERAE</name>
<dbReference type="EMBL" id="CM056810">
    <property type="protein sequence ID" value="KAJ8642603.1"/>
    <property type="molecule type" value="Genomic_DNA"/>
</dbReference>
<evidence type="ECO:0000313" key="1">
    <source>
        <dbReference type="EMBL" id="KAJ8642603.1"/>
    </source>
</evidence>
<dbReference type="Proteomes" id="UP001234297">
    <property type="component" value="Chromosome 2"/>
</dbReference>
<accession>A0ACC2MB06</accession>